<keyword evidence="5" id="KW-0998">Cell outer membrane</keyword>
<accession>A0ABW7N8Q5</accession>
<gene>
    <name evidence="8" type="ORF">ACHKAR_10675</name>
</gene>
<evidence type="ECO:0000259" key="7">
    <source>
        <dbReference type="Pfam" id="PF14322"/>
    </source>
</evidence>
<proteinExistence type="inferred from homology"/>
<evidence type="ECO:0000313" key="8">
    <source>
        <dbReference type="EMBL" id="MFH6983909.1"/>
    </source>
</evidence>
<dbReference type="Proteomes" id="UP001610063">
    <property type="component" value="Unassembled WGS sequence"/>
</dbReference>
<evidence type="ECO:0000256" key="4">
    <source>
        <dbReference type="ARBA" id="ARBA00023136"/>
    </source>
</evidence>
<dbReference type="EMBL" id="JBIPKE010000016">
    <property type="protein sequence ID" value="MFH6983909.1"/>
    <property type="molecule type" value="Genomic_DNA"/>
</dbReference>
<organism evidence="8 9">
    <name type="scientific">Marinoscillum luteum</name>
    <dbReference type="NCBI Taxonomy" id="861051"/>
    <lineage>
        <taxon>Bacteria</taxon>
        <taxon>Pseudomonadati</taxon>
        <taxon>Bacteroidota</taxon>
        <taxon>Cytophagia</taxon>
        <taxon>Cytophagales</taxon>
        <taxon>Reichenbachiellaceae</taxon>
        <taxon>Marinoscillum</taxon>
    </lineage>
</organism>
<name>A0ABW7N8Q5_9BACT</name>
<dbReference type="Gene3D" id="1.25.40.390">
    <property type="match status" value="1"/>
</dbReference>
<comment type="similarity">
    <text evidence="2">Belongs to the SusD family.</text>
</comment>
<comment type="caution">
    <text evidence="8">The sequence shown here is derived from an EMBL/GenBank/DDBJ whole genome shotgun (WGS) entry which is preliminary data.</text>
</comment>
<reference evidence="8 9" key="1">
    <citation type="journal article" date="2013" name="Int. J. Syst. Evol. Microbiol.">
        <title>Marinoscillum luteum sp. nov., isolated from marine sediment.</title>
        <authorList>
            <person name="Cha I.T."/>
            <person name="Park S.J."/>
            <person name="Kim S.J."/>
            <person name="Kim J.G."/>
            <person name="Jung M.Y."/>
            <person name="Shin K.S."/>
            <person name="Kwon K.K."/>
            <person name="Yang S.H."/>
            <person name="Seo Y.S."/>
            <person name="Rhee S.K."/>
        </authorList>
    </citation>
    <scope>NUCLEOTIDE SEQUENCE [LARGE SCALE GENOMIC DNA]</scope>
    <source>
        <strain evidence="8 9">KCTC 23939</strain>
    </source>
</reference>
<feature type="domain" description="SusD-like N-terminal" evidence="7">
    <location>
        <begin position="27"/>
        <end position="233"/>
    </location>
</feature>
<keyword evidence="9" id="KW-1185">Reference proteome</keyword>
<dbReference type="InterPro" id="IPR012944">
    <property type="entry name" value="SusD_RagB_dom"/>
</dbReference>
<evidence type="ECO:0000256" key="2">
    <source>
        <dbReference type="ARBA" id="ARBA00006275"/>
    </source>
</evidence>
<evidence type="ECO:0000313" key="9">
    <source>
        <dbReference type="Proteomes" id="UP001610063"/>
    </source>
</evidence>
<dbReference type="RefSeq" id="WP_395417420.1">
    <property type="nucleotide sequence ID" value="NZ_JBIPKE010000016.1"/>
</dbReference>
<evidence type="ECO:0000259" key="6">
    <source>
        <dbReference type="Pfam" id="PF07980"/>
    </source>
</evidence>
<dbReference type="InterPro" id="IPR011990">
    <property type="entry name" value="TPR-like_helical_dom_sf"/>
</dbReference>
<sequence>MKKQRRYRLEKMLMGGLLIGGLLGCDDFLDEVPDNRVNLNSLDKSAQLLTNAYSVASPAFTEWMTDNVGFTTGVTIRQSQEQAYQWEDITSGPTEQDTPDFFWYETYNAIAHANEVLAVLDGFEVTSEEEEIRKDAIEAEAKLTRAYGHFMLVNLFGEHYTVESSGDGVPYVKTPETVFIETYERESVKKVYNEVEDDLLDGLEKVNDSYFGNSGKYHFNTNAALAFASRFYLYKGDVTRCIQYSTELLGANPGSFIRDLTSEEFQNAKSSITGYPQLYTSPDLPGNFLLMRKISLVQRPDFAHGPLSDFYSDLFAASPFPGTTDERENPAFVKGDNALLPVRFQNLFERSSLNSNVGLPYHIAISFSGEEVLLNRAEAYTIQNDLNGALADLNVFVARRYSGGNTTLTFENLRAFFGANNDPTFTDQLILLNYILFERRKEFIIQGLRWFDIKRYGISVTHELSDGSTISLSGDDLRRVLQIPQSAIEVGGLEPNER</sequence>
<dbReference type="PROSITE" id="PS51257">
    <property type="entry name" value="PROKAR_LIPOPROTEIN"/>
    <property type="match status" value="1"/>
</dbReference>
<dbReference type="Pfam" id="PF07980">
    <property type="entry name" value="SusD_RagB"/>
    <property type="match status" value="1"/>
</dbReference>
<evidence type="ECO:0000256" key="3">
    <source>
        <dbReference type="ARBA" id="ARBA00022729"/>
    </source>
</evidence>
<dbReference type="Pfam" id="PF14322">
    <property type="entry name" value="SusD-like_3"/>
    <property type="match status" value="1"/>
</dbReference>
<evidence type="ECO:0000256" key="1">
    <source>
        <dbReference type="ARBA" id="ARBA00004442"/>
    </source>
</evidence>
<evidence type="ECO:0000256" key="5">
    <source>
        <dbReference type="ARBA" id="ARBA00023237"/>
    </source>
</evidence>
<dbReference type="InterPro" id="IPR033985">
    <property type="entry name" value="SusD-like_N"/>
</dbReference>
<protein>
    <submittedName>
        <fullName evidence="8">RagB/SusD family nutrient uptake outer membrane protein</fullName>
    </submittedName>
</protein>
<feature type="domain" description="RagB/SusD" evidence="6">
    <location>
        <begin position="371"/>
        <end position="458"/>
    </location>
</feature>
<keyword evidence="4" id="KW-0472">Membrane</keyword>
<keyword evidence="3" id="KW-0732">Signal</keyword>
<comment type="subcellular location">
    <subcellularLocation>
        <location evidence="1">Cell outer membrane</location>
    </subcellularLocation>
</comment>
<dbReference type="SUPFAM" id="SSF48452">
    <property type="entry name" value="TPR-like"/>
    <property type="match status" value="1"/>
</dbReference>